<name>A0A376B4A3_9ASCO</name>
<evidence type="ECO:0008006" key="3">
    <source>
        <dbReference type="Google" id="ProtNLM"/>
    </source>
</evidence>
<reference evidence="2" key="1">
    <citation type="submission" date="2018-06" db="EMBL/GenBank/DDBJ databases">
        <authorList>
            <person name="Guldener U."/>
        </authorList>
    </citation>
    <scope>NUCLEOTIDE SEQUENCE [LARGE SCALE GENOMIC DNA]</scope>
    <source>
        <strain evidence="2">UTAD17</strain>
    </source>
</reference>
<keyword evidence="2" id="KW-1185">Reference proteome</keyword>
<dbReference type="Proteomes" id="UP000262825">
    <property type="component" value="Unassembled WGS sequence"/>
</dbReference>
<gene>
    <name evidence="1" type="ORF">SCODWIG_00701</name>
</gene>
<evidence type="ECO:0000313" key="2">
    <source>
        <dbReference type="Proteomes" id="UP000262825"/>
    </source>
</evidence>
<dbReference type="InterPro" id="IPR036249">
    <property type="entry name" value="Thioredoxin-like_sf"/>
</dbReference>
<dbReference type="SUPFAM" id="SSF52833">
    <property type="entry name" value="Thioredoxin-like"/>
    <property type="match status" value="1"/>
</dbReference>
<dbReference type="AlphaFoldDB" id="A0A376B4A3"/>
<evidence type="ECO:0000313" key="1">
    <source>
        <dbReference type="EMBL" id="SSD58940.1"/>
    </source>
</evidence>
<organism evidence="1 2">
    <name type="scientific">Saccharomycodes ludwigii</name>
    <dbReference type="NCBI Taxonomy" id="36035"/>
    <lineage>
        <taxon>Eukaryota</taxon>
        <taxon>Fungi</taxon>
        <taxon>Dikarya</taxon>
        <taxon>Ascomycota</taxon>
        <taxon>Saccharomycotina</taxon>
        <taxon>Saccharomycetes</taxon>
        <taxon>Saccharomycodales</taxon>
        <taxon>Saccharomycodaceae</taxon>
        <taxon>Saccharomycodes</taxon>
    </lineage>
</organism>
<dbReference type="OrthoDB" id="19690at2759"/>
<protein>
    <recommendedName>
        <fullName evidence="3">Thioredoxin domain-containing protein</fullName>
    </recommendedName>
</protein>
<sequence>MSAVLFSRNLSKILQRSYHSTGKLQFLNGLFSFKSSNPFAKNTSLLPVRNDNELNEALMQSYKVPLILNFTMRGSNNVRCNDLTGALTRIVLTELDQPEYLINFVDVETDYPETMDSLLRFGVNNIPTLVAVKSTFPIDWYVPPSDKSKYEYWEDLSEWVKKNAKRV</sequence>
<proteinExistence type="predicted"/>
<dbReference type="VEuPathDB" id="FungiDB:SCODWIG_00701"/>
<accession>A0A376B4A3</accession>
<dbReference type="EMBL" id="UFAJ01000067">
    <property type="protein sequence ID" value="SSD58940.1"/>
    <property type="molecule type" value="Genomic_DNA"/>
</dbReference>